<feature type="compositionally biased region" description="Pro residues" evidence="1">
    <location>
        <begin position="61"/>
        <end position="70"/>
    </location>
</feature>
<feature type="domain" description="RapZ C-terminal" evidence="2">
    <location>
        <begin position="190"/>
        <end position="286"/>
    </location>
</feature>
<dbReference type="OrthoDB" id="5418695at2759"/>
<keyword evidence="4" id="KW-1185">Reference proteome</keyword>
<evidence type="ECO:0000313" key="3">
    <source>
        <dbReference type="EMBL" id="KAH7080688.1"/>
    </source>
</evidence>
<name>A0A8K0R1G4_9PLEO</name>
<dbReference type="EMBL" id="JAGMVJ010000015">
    <property type="protein sequence ID" value="KAH7080688.1"/>
    <property type="molecule type" value="Genomic_DNA"/>
</dbReference>
<evidence type="ECO:0000313" key="4">
    <source>
        <dbReference type="Proteomes" id="UP000813461"/>
    </source>
</evidence>
<organism evidence="3 4">
    <name type="scientific">Paraphoma chrysanthemicola</name>
    <dbReference type="NCBI Taxonomy" id="798071"/>
    <lineage>
        <taxon>Eukaryota</taxon>
        <taxon>Fungi</taxon>
        <taxon>Dikarya</taxon>
        <taxon>Ascomycota</taxon>
        <taxon>Pezizomycotina</taxon>
        <taxon>Dothideomycetes</taxon>
        <taxon>Pleosporomycetidae</taxon>
        <taxon>Pleosporales</taxon>
        <taxon>Pleosporineae</taxon>
        <taxon>Phaeosphaeriaceae</taxon>
        <taxon>Paraphoma</taxon>
    </lineage>
</organism>
<feature type="compositionally biased region" description="Low complexity" evidence="1">
    <location>
        <begin position="46"/>
        <end position="60"/>
    </location>
</feature>
<evidence type="ECO:0000259" key="2">
    <source>
        <dbReference type="Pfam" id="PF22740"/>
    </source>
</evidence>
<proteinExistence type="predicted"/>
<feature type="compositionally biased region" description="Polar residues" evidence="1">
    <location>
        <begin position="32"/>
        <end position="45"/>
    </location>
</feature>
<feature type="region of interest" description="Disordered" evidence="1">
    <location>
        <begin position="32"/>
        <end position="70"/>
    </location>
</feature>
<accession>A0A8K0R1G4</accession>
<sequence>MIHHHTCPYYRPPCWSCACTCQLTHSVQSLHQAAMTPRSSSPPRIQTQVQLRRQAQTQQPYQPPPPPYTPVDPVQATLQIRQGFERATQRLDNLSQLCERRVHFNIPPRMAKRSTSLYSDGICDSRPLERDRLRHRSVSIPDIPRPILRPQLDTLQPTIYIVTFSTDAVPNTSRNVSALLASQIPHRNPPIPHLYTIDARNITPPSAHHCEKYSGISPVIQAVMLNDRAAYKAIKTAMRELLDFGARERAKGPGGKMEVCMTVCCIAGTHRSVAIGELVAQGVKREVGRLGTREGVRVVVRHVHRMKRRGDPF</sequence>
<dbReference type="InterPro" id="IPR053931">
    <property type="entry name" value="RapZ_C"/>
</dbReference>
<dbReference type="Pfam" id="PF22740">
    <property type="entry name" value="PapZ_C"/>
    <property type="match status" value="1"/>
</dbReference>
<dbReference type="Proteomes" id="UP000813461">
    <property type="component" value="Unassembled WGS sequence"/>
</dbReference>
<evidence type="ECO:0000256" key="1">
    <source>
        <dbReference type="SAM" id="MobiDB-lite"/>
    </source>
</evidence>
<gene>
    <name evidence="3" type="ORF">FB567DRAFT_551495</name>
</gene>
<protein>
    <recommendedName>
        <fullName evidence="2">RapZ C-terminal domain-containing protein</fullName>
    </recommendedName>
</protein>
<comment type="caution">
    <text evidence="3">The sequence shown here is derived from an EMBL/GenBank/DDBJ whole genome shotgun (WGS) entry which is preliminary data.</text>
</comment>
<reference evidence="3" key="1">
    <citation type="journal article" date="2021" name="Nat. Commun.">
        <title>Genetic determinants of endophytism in the Arabidopsis root mycobiome.</title>
        <authorList>
            <person name="Mesny F."/>
            <person name="Miyauchi S."/>
            <person name="Thiergart T."/>
            <person name="Pickel B."/>
            <person name="Atanasova L."/>
            <person name="Karlsson M."/>
            <person name="Huettel B."/>
            <person name="Barry K.W."/>
            <person name="Haridas S."/>
            <person name="Chen C."/>
            <person name="Bauer D."/>
            <person name="Andreopoulos W."/>
            <person name="Pangilinan J."/>
            <person name="LaButti K."/>
            <person name="Riley R."/>
            <person name="Lipzen A."/>
            <person name="Clum A."/>
            <person name="Drula E."/>
            <person name="Henrissat B."/>
            <person name="Kohler A."/>
            <person name="Grigoriev I.V."/>
            <person name="Martin F.M."/>
            <person name="Hacquard S."/>
        </authorList>
    </citation>
    <scope>NUCLEOTIDE SEQUENCE</scope>
    <source>
        <strain evidence="3">MPI-SDFR-AT-0120</strain>
    </source>
</reference>
<dbReference type="AlphaFoldDB" id="A0A8K0R1G4"/>